<dbReference type="InterPro" id="IPR016152">
    <property type="entry name" value="PTrfase/Anion_transptr"/>
</dbReference>
<comment type="caution">
    <text evidence="2">The sequence shown here is derived from an EMBL/GenBank/DDBJ whole genome shotgun (WGS) entry which is preliminary data.</text>
</comment>
<name>A0A1F6SZ32_9PROT</name>
<dbReference type="InterPro" id="IPR002178">
    <property type="entry name" value="PTS_EIIA_type-2_dom"/>
</dbReference>
<dbReference type="STRING" id="1817756.A2140_03700"/>
<dbReference type="SUPFAM" id="SSF55804">
    <property type="entry name" value="Phoshotransferase/anion transport protein"/>
    <property type="match status" value="1"/>
</dbReference>
<dbReference type="PROSITE" id="PS00372">
    <property type="entry name" value="PTS_EIIA_TYPE_2_HIS"/>
    <property type="match status" value="1"/>
</dbReference>
<dbReference type="GO" id="GO:0030295">
    <property type="term" value="F:protein kinase activator activity"/>
    <property type="evidence" value="ECO:0007669"/>
    <property type="project" value="TreeGrafter"/>
</dbReference>
<dbReference type="Proteomes" id="UP000178379">
    <property type="component" value="Unassembled WGS sequence"/>
</dbReference>
<evidence type="ECO:0000259" key="1">
    <source>
        <dbReference type="PROSITE" id="PS51094"/>
    </source>
</evidence>
<sequence>MPLRDILSPARVALHLPAPDKNGLLQSMGNLLATGNPGLDPAAVFQGLTDRERLGSTGIGGGVAIPHARLPGLPQATGALALLAQPLEYQAIDRRPVQLVFALLVPEEATTGHLQLLALLARRFSNPVARERMLQAKTPPELYNALVEESP</sequence>
<accession>A0A1F6SZ32</accession>
<organism evidence="2 3">
    <name type="scientific">Candidatus Muproteobacteria bacterium RBG_16_62_13</name>
    <dbReference type="NCBI Taxonomy" id="1817756"/>
    <lineage>
        <taxon>Bacteria</taxon>
        <taxon>Pseudomonadati</taxon>
        <taxon>Pseudomonadota</taxon>
        <taxon>Candidatus Muproteobacteria</taxon>
    </lineage>
</organism>
<dbReference type="InterPro" id="IPR051541">
    <property type="entry name" value="PTS_SugarTrans_NitroReg"/>
</dbReference>
<protein>
    <recommendedName>
        <fullName evidence="1">PTS EIIA type-2 domain-containing protein</fullName>
    </recommendedName>
</protein>
<evidence type="ECO:0000313" key="2">
    <source>
        <dbReference type="EMBL" id="OGI38178.1"/>
    </source>
</evidence>
<dbReference type="EMBL" id="MFSQ01000129">
    <property type="protein sequence ID" value="OGI38178.1"/>
    <property type="molecule type" value="Genomic_DNA"/>
</dbReference>
<feature type="domain" description="PTS EIIA type-2" evidence="1">
    <location>
        <begin position="5"/>
        <end position="149"/>
    </location>
</feature>
<dbReference type="CDD" id="cd00211">
    <property type="entry name" value="PTS_IIA_fru"/>
    <property type="match status" value="1"/>
</dbReference>
<proteinExistence type="predicted"/>
<dbReference type="PROSITE" id="PS51094">
    <property type="entry name" value="PTS_EIIA_TYPE_2"/>
    <property type="match status" value="1"/>
</dbReference>
<dbReference type="PANTHER" id="PTHR47738:SF1">
    <property type="entry name" value="NITROGEN REGULATORY PROTEIN"/>
    <property type="match status" value="1"/>
</dbReference>
<dbReference type="Gene3D" id="3.40.930.10">
    <property type="entry name" value="Mannitol-specific EII, Chain A"/>
    <property type="match status" value="1"/>
</dbReference>
<gene>
    <name evidence="2" type="ORF">A2140_03700</name>
</gene>
<dbReference type="Pfam" id="PF00359">
    <property type="entry name" value="PTS_EIIA_2"/>
    <property type="match status" value="1"/>
</dbReference>
<dbReference type="PANTHER" id="PTHR47738">
    <property type="entry name" value="PTS SYSTEM FRUCTOSE-LIKE EIIA COMPONENT-RELATED"/>
    <property type="match status" value="1"/>
</dbReference>
<reference evidence="2 3" key="1">
    <citation type="journal article" date="2016" name="Nat. Commun.">
        <title>Thousands of microbial genomes shed light on interconnected biogeochemical processes in an aquifer system.</title>
        <authorList>
            <person name="Anantharaman K."/>
            <person name="Brown C.T."/>
            <person name="Hug L.A."/>
            <person name="Sharon I."/>
            <person name="Castelle C.J."/>
            <person name="Probst A.J."/>
            <person name="Thomas B.C."/>
            <person name="Singh A."/>
            <person name="Wilkins M.J."/>
            <person name="Karaoz U."/>
            <person name="Brodie E.L."/>
            <person name="Williams K.H."/>
            <person name="Hubbard S.S."/>
            <person name="Banfield J.F."/>
        </authorList>
    </citation>
    <scope>NUCLEOTIDE SEQUENCE [LARGE SCALE GENOMIC DNA]</scope>
</reference>
<dbReference type="AlphaFoldDB" id="A0A1F6SZ32"/>
<evidence type="ECO:0000313" key="3">
    <source>
        <dbReference type="Proteomes" id="UP000178379"/>
    </source>
</evidence>